<dbReference type="CDD" id="cd14752">
    <property type="entry name" value="GH31_N"/>
    <property type="match status" value="1"/>
</dbReference>
<feature type="domain" description="PA14" evidence="4">
    <location>
        <begin position="220"/>
        <end position="373"/>
    </location>
</feature>
<evidence type="ECO:0000256" key="3">
    <source>
        <dbReference type="SAM" id="SignalP"/>
    </source>
</evidence>
<dbReference type="InterPro" id="IPR051816">
    <property type="entry name" value="Glycosyl_Hydrolase_31"/>
</dbReference>
<dbReference type="Pfam" id="PF21365">
    <property type="entry name" value="Glyco_hydro_31_3rd"/>
    <property type="match status" value="1"/>
</dbReference>
<evidence type="ECO:0000313" key="6">
    <source>
        <dbReference type="Proteomes" id="UP001210865"/>
    </source>
</evidence>
<dbReference type="EMBL" id="CP115174">
    <property type="protein sequence ID" value="WBO21015.1"/>
    <property type="molecule type" value="Genomic_DNA"/>
</dbReference>
<dbReference type="InterPro" id="IPR037524">
    <property type="entry name" value="PA14/GLEYA"/>
</dbReference>
<dbReference type="InterPro" id="IPR011658">
    <property type="entry name" value="PA14_dom"/>
</dbReference>
<dbReference type="Gene3D" id="2.60.40.1760">
    <property type="entry name" value="glycosyl hydrolase (family 31)"/>
    <property type="match status" value="1"/>
</dbReference>
<accession>A0ABY7NJM1</accession>
<dbReference type="InterPro" id="IPR025887">
    <property type="entry name" value="Glyco_hydro_31_N_dom"/>
</dbReference>
<dbReference type="InterPro" id="IPR000322">
    <property type="entry name" value="Glyco_hydro_31_TIM"/>
</dbReference>
<dbReference type="CDD" id="cd06591">
    <property type="entry name" value="GH31_xylosidase_XylS"/>
    <property type="match status" value="1"/>
</dbReference>
<dbReference type="Gene3D" id="2.60.40.1180">
    <property type="entry name" value="Golgi alpha-mannosidase II"/>
    <property type="match status" value="2"/>
</dbReference>
<dbReference type="SUPFAM" id="SSF51011">
    <property type="entry name" value="Glycosyl hydrolase domain"/>
    <property type="match status" value="1"/>
</dbReference>
<evidence type="ECO:0000259" key="4">
    <source>
        <dbReference type="PROSITE" id="PS51820"/>
    </source>
</evidence>
<dbReference type="PROSITE" id="PS51820">
    <property type="entry name" value="PA14"/>
    <property type="match status" value="1"/>
</dbReference>
<dbReference type="Proteomes" id="UP001210865">
    <property type="component" value="Chromosome"/>
</dbReference>
<dbReference type="Gene3D" id="3.20.20.80">
    <property type="entry name" value="Glycosidases"/>
    <property type="match status" value="1"/>
</dbReference>
<keyword evidence="3" id="KW-0732">Signal</keyword>
<reference evidence="5 6" key="1">
    <citation type="submission" date="2022-12" db="EMBL/GenBank/DDBJ databases">
        <title>Sphingomonas abieness sp. nov., an endophytic bacterium isolated from Abies koreana.</title>
        <authorList>
            <person name="Jiang L."/>
            <person name="Lee J."/>
        </authorList>
    </citation>
    <scope>NUCLEOTIDE SEQUENCE [LARGE SCALE GENOMIC DNA]</scope>
    <source>
        <strain evidence="6">PAMB 00755</strain>
    </source>
</reference>
<dbReference type="PANTHER" id="PTHR43863">
    <property type="entry name" value="HYDROLASE, PUTATIVE (AFU_ORTHOLOGUE AFUA_1G03140)-RELATED"/>
    <property type="match status" value="1"/>
</dbReference>
<dbReference type="InterPro" id="IPR011013">
    <property type="entry name" value="Gal_mutarotase_sf_dom"/>
</dbReference>
<evidence type="ECO:0000256" key="1">
    <source>
        <dbReference type="ARBA" id="ARBA00007806"/>
    </source>
</evidence>
<evidence type="ECO:0000256" key="2">
    <source>
        <dbReference type="RuleBase" id="RU361185"/>
    </source>
</evidence>
<dbReference type="InterPro" id="IPR013780">
    <property type="entry name" value="Glyco_hydro_b"/>
</dbReference>
<comment type="similarity">
    <text evidence="1 2">Belongs to the glycosyl hydrolase 31 family.</text>
</comment>
<feature type="signal peptide" evidence="3">
    <location>
        <begin position="1"/>
        <end position="21"/>
    </location>
</feature>
<dbReference type="PANTHER" id="PTHR43863:SF2">
    <property type="entry name" value="MALTASE-GLUCOAMYLASE"/>
    <property type="match status" value="1"/>
</dbReference>
<dbReference type="SMART" id="SM00758">
    <property type="entry name" value="PA14"/>
    <property type="match status" value="1"/>
</dbReference>
<dbReference type="RefSeq" id="WP_270075665.1">
    <property type="nucleotide sequence ID" value="NZ_CP115174.1"/>
</dbReference>
<dbReference type="Gene3D" id="2.60.120.380">
    <property type="match status" value="1"/>
</dbReference>
<organism evidence="5 6">
    <name type="scientific">Sphingomonas abietis</name>
    <dbReference type="NCBI Taxonomy" id="3012344"/>
    <lineage>
        <taxon>Bacteria</taxon>
        <taxon>Pseudomonadati</taxon>
        <taxon>Pseudomonadota</taxon>
        <taxon>Alphaproteobacteria</taxon>
        <taxon>Sphingomonadales</taxon>
        <taxon>Sphingomonadaceae</taxon>
        <taxon>Sphingomonas</taxon>
    </lineage>
</organism>
<dbReference type="Pfam" id="PF01055">
    <property type="entry name" value="Glyco_hydro_31_2nd"/>
    <property type="match status" value="1"/>
</dbReference>
<dbReference type="InterPro" id="IPR017853">
    <property type="entry name" value="GH"/>
</dbReference>
<dbReference type="SUPFAM" id="SSF74650">
    <property type="entry name" value="Galactose mutarotase-like"/>
    <property type="match status" value="1"/>
</dbReference>
<keyword evidence="2" id="KW-0378">Hydrolase</keyword>
<gene>
    <name evidence="5" type="ORF">PBT88_12450</name>
</gene>
<dbReference type="Pfam" id="PF17137">
    <property type="entry name" value="DUF5110"/>
    <property type="match status" value="1"/>
</dbReference>
<name>A0ABY7NJM1_9SPHN</name>
<dbReference type="Pfam" id="PF07691">
    <property type="entry name" value="PA14"/>
    <property type="match status" value="1"/>
</dbReference>
<dbReference type="Pfam" id="PF13802">
    <property type="entry name" value="Gal_mutarotas_2"/>
    <property type="match status" value="1"/>
</dbReference>
<keyword evidence="2" id="KW-0326">Glycosidase</keyword>
<feature type="chain" id="PRO_5045583657" evidence="3">
    <location>
        <begin position="22"/>
        <end position="952"/>
    </location>
</feature>
<dbReference type="InterPro" id="IPR033403">
    <property type="entry name" value="DUF5110"/>
</dbReference>
<dbReference type="InterPro" id="IPR048395">
    <property type="entry name" value="Glyco_hydro_31_C"/>
</dbReference>
<dbReference type="SUPFAM" id="SSF56988">
    <property type="entry name" value="Anthrax protective antigen"/>
    <property type="match status" value="1"/>
</dbReference>
<evidence type="ECO:0000313" key="5">
    <source>
        <dbReference type="EMBL" id="WBO21015.1"/>
    </source>
</evidence>
<keyword evidence="6" id="KW-1185">Reference proteome</keyword>
<sequence>MSLRLVSALALAGSLAAQAHAGTYARTANGIVVSPDSGAKAVRLQVYGDQIVRVTEVPTANFDLPASLMVTAKPAGDNYAVSVRDGHVILTTAKLTADVSLSDGEVSFHDATGRLTLAESGPARFSPATAEDEPFLAVAQQWNRGTDEGLYGLGQHQNRQMNYNGEDVELAQHNMDIAVPFLVSTKNYGILWDNNAITRFGDPKAYTLVGYDDLKVTGVGGQPGFTAHYYLNGKRVVTQQEATINYQYIEDQAKWPAAARSRTVAASGGQNTAGNATQKQSVMWSADLTATTAGLHKFRLYASSYVKVYANGKLLVDQWRQNWNPWYRNFDLPMKAGEPVSIRVEWEPNAGYIGLLHNDPRPDADTHSIGFASEIGHSVDYYYVGGQDMDGVIAGYRQLTGKAIMLPEWAYGFWQSRQRYTSQTEILDALGGYRKRGLPLDNIVEDWFYWREDDWGSHKFDPTRFPDPKGMIDTIHGENAHFMISIWPKFYPTTDNYKELAAAGAVYTRNLEAHAKDWVGKGYENTDYDPYNPRGRAIYWRQVKDNLAALGVDAWWMDASEPDMHSNISIGERAYRMGPTALGPGAAFFNSFPLVHAEGVAQGWHEDKPDTRSFILTRSGFAGLQRTGAAVWSGDVAARWDDLRNQISAGVNLSMSGLPNWTHDIGGFAVEDRYASQRKKDVPEWRELNLRWFQFGAFSPLFRSHGEFPYREIWNIAPEGSDIYKALVYYDKLRYRLMPYIYTLAADTYAQDGTIMRGLVMDFPADRHVWAIDDQYLFGHALMVAPVTAFKARSRAVYLPAGSGWYDLATGGFQQGGQTVEAAAPLDQIPVFVRAGAILPTGPDIQWTRQKPDAPLTLTVYAGADGAFSLYEDDGVSLQYQTGAFARVPLRWDDKSATLTIGARQGSYPGMPASREFRIRWIGPNAPRALDLDDKPDATVTYTGAEMVVKRR</sequence>
<proteinExistence type="inferred from homology"/>
<protein>
    <submittedName>
        <fullName evidence="5">DUF5110 domain-containing protein</fullName>
    </submittedName>
</protein>
<dbReference type="SUPFAM" id="SSF51445">
    <property type="entry name" value="(Trans)glycosidases"/>
    <property type="match status" value="1"/>
</dbReference>